<feature type="non-terminal residue" evidence="2">
    <location>
        <position position="1"/>
    </location>
</feature>
<accession>A0A5J4QYS9</accession>
<protein>
    <recommendedName>
        <fullName evidence="1">Transposase InsH N-terminal domain-containing protein</fullName>
    </recommendedName>
</protein>
<evidence type="ECO:0000259" key="1">
    <source>
        <dbReference type="Pfam" id="PF05598"/>
    </source>
</evidence>
<dbReference type="InterPro" id="IPR008490">
    <property type="entry name" value="Transposase_InsH_N"/>
</dbReference>
<proteinExistence type="predicted"/>
<dbReference type="EMBL" id="SNRY01002150">
    <property type="protein sequence ID" value="KAA6326529.1"/>
    <property type="molecule type" value="Genomic_DNA"/>
</dbReference>
<organism evidence="2">
    <name type="scientific">termite gut metagenome</name>
    <dbReference type="NCBI Taxonomy" id="433724"/>
    <lineage>
        <taxon>unclassified sequences</taxon>
        <taxon>metagenomes</taxon>
        <taxon>organismal metagenomes</taxon>
    </lineage>
</organism>
<evidence type="ECO:0000313" key="2">
    <source>
        <dbReference type="EMBL" id="KAA6326529.1"/>
    </source>
</evidence>
<sequence length="51" mass="6003">AGAKIYDVLMMFKIMFLQRYYNLSDEQAEYQLVCRMSFLATTLGDLQAMRN</sequence>
<reference evidence="2" key="1">
    <citation type="submission" date="2019-03" db="EMBL/GenBank/DDBJ databases">
        <title>Single cell metagenomics reveals metabolic interactions within the superorganism composed of flagellate Streblomastix strix and complex community of Bacteroidetes bacteria on its surface.</title>
        <authorList>
            <person name="Treitli S.C."/>
            <person name="Kolisko M."/>
            <person name="Husnik F."/>
            <person name="Keeling P."/>
            <person name="Hampl V."/>
        </authorList>
    </citation>
    <scope>NUCLEOTIDE SEQUENCE</scope>
    <source>
        <strain evidence="2">STM</strain>
    </source>
</reference>
<dbReference type="AlphaFoldDB" id="A0A5J4QYS9"/>
<gene>
    <name evidence="2" type="ORF">EZS27_024379</name>
</gene>
<name>A0A5J4QYS9_9ZZZZ</name>
<feature type="domain" description="Transposase InsH N-terminal" evidence="1">
    <location>
        <begin position="2"/>
        <end position="39"/>
    </location>
</feature>
<dbReference type="Pfam" id="PF05598">
    <property type="entry name" value="DUF772"/>
    <property type="match status" value="1"/>
</dbReference>
<comment type="caution">
    <text evidence="2">The sequence shown here is derived from an EMBL/GenBank/DDBJ whole genome shotgun (WGS) entry which is preliminary data.</text>
</comment>